<evidence type="ECO:0000313" key="1">
    <source>
        <dbReference type="EMBL" id="QQV79551.1"/>
    </source>
</evidence>
<accession>A0A974NZB3</accession>
<organism evidence="1">
    <name type="scientific">Enterococcus faecalis</name>
    <name type="common">Streptococcus faecalis</name>
    <dbReference type="NCBI Taxonomy" id="1351"/>
    <lineage>
        <taxon>Bacteria</taxon>
        <taxon>Bacillati</taxon>
        <taxon>Bacillota</taxon>
        <taxon>Bacilli</taxon>
        <taxon>Lactobacillales</taxon>
        <taxon>Enterococcaceae</taxon>
        <taxon>Enterococcus</taxon>
    </lineage>
</organism>
<dbReference type="SUPFAM" id="SSF48334">
    <property type="entry name" value="DNA repair protein MutS, domain III"/>
    <property type="match status" value="1"/>
</dbReference>
<dbReference type="InterPro" id="IPR036187">
    <property type="entry name" value="DNA_mismatch_repair_MutS_sf"/>
</dbReference>
<gene>
    <name evidence="1" type="ORF">JG559_11465</name>
</gene>
<reference evidence="1" key="1">
    <citation type="submission" date="2021-01" db="EMBL/GenBank/DDBJ databases">
        <title>Enterococcus.</title>
        <authorList>
            <person name="Du X."/>
            <person name="Wang N."/>
        </authorList>
    </citation>
    <scope>NUCLEOTIDE SEQUENCE [LARGE SCALE GENOMIC DNA]</scope>
    <source>
        <strain evidence="1">T90-2</strain>
    </source>
</reference>
<proteinExistence type="predicted"/>
<protein>
    <submittedName>
        <fullName evidence="1">Uncharacterized protein</fullName>
    </submittedName>
</protein>
<name>A0A974NZB3_ENTFL</name>
<dbReference type="AlphaFoldDB" id="A0A974NZB3"/>
<dbReference type="EMBL" id="CP068242">
    <property type="protein sequence ID" value="QQV79551.1"/>
    <property type="molecule type" value="Genomic_DNA"/>
</dbReference>
<sequence>MRNERYVIPVKQEYKKIFFWWRGSRPKVLQDKPYLLNLNKFLEMNNRLRQQQIAERNEITRILAELSAELVPYRREITHNAYVIGKLDFINAKARLGKELKAVVPEISQANHVVFLNKPGTRYWIQKKL</sequence>